<accession>A0A844FT51</accession>
<dbReference type="PIRSF" id="PIRSF500176">
    <property type="entry name" value="L_ASNase"/>
    <property type="match status" value="1"/>
</dbReference>
<organism evidence="6 7">
    <name type="scientific">Sharpea porci</name>
    <dbReference type="NCBI Taxonomy" id="2652286"/>
    <lineage>
        <taxon>Bacteria</taxon>
        <taxon>Bacillati</taxon>
        <taxon>Bacillota</taxon>
        <taxon>Erysipelotrichia</taxon>
        <taxon>Erysipelotrichales</taxon>
        <taxon>Coprobacillaceae</taxon>
        <taxon>Sharpea</taxon>
    </lineage>
</organism>
<protein>
    <submittedName>
        <fullName evidence="6">Sugar ABC transporter substrate-binding protein</fullName>
    </submittedName>
</protein>
<evidence type="ECO:0000256" key="3">
    <source>
        <dbReference type="ARBA" id="ARBA00022729"/>
    </source>
</evidence>
<evidence type="ECO:0000256" key="4">
    <source>
        <dbReference type="SAM" id="Phobius"/>
    </source>
</evidence>
<keyword evidence="3" id="KW-0732">Signal</keyword>
<dbReference type="Proteomes" id="UP000442619">
    <property type="component" value="Unassembled WGS sequence"/>
</dbReference>
<reference evidence="6 7" key="1">
    <citation type="submission" date="2019-08" db="EMBL/GenBank/DDBJ databases">
        <title>In-depth cultivation of the pig gut microbiome towards novel bacterial diversity and tailored functional studies.</title>
        <authorList>
            <person name="Wylensek D."/>
            <person name="Hitch T.C.A."/>
            <person name="Clavel T."/>
        </authorList>
    </citation>
    <scope>NUCLEOTIDE SEQUENCE [LARGE SCALE GENOMIC DNA]</scope>
    <source>
        <strain evidence="6 7">CA-Schmier-601-WT-3</strain>
    </source>
</reference>
<evidence type="ECO:0000256" key="2">
    <source>
        <dbReference type="ARBA" id="ARBA00007639"/>
    </source>
</evidence>
<evidence type="ECO:0000259" key="5">
    <source>
        <dbReference type="Pfam" id="PF13407"/>
    </source>
</evidence>
<dbReference type="InterPro" id="IPR028082">
    <property type="entry name" value="Peripla_BP_I"/>
</dbReference>
<evidence type="ECO:0000313" key="6">
    <source>
        <dbReference type="EMBL" id="MST88815.1"/>
    </source>
</evidence>
<dbReference type="EMBL" id="VUNM01000006">
    <property type="protein sequence ID" value="MST88815.1"/>
    <property type="molecule type" value="Genomic_DNA"/>
</dbReference>
<keyword evidence="4" id="KW-1133">Transmembrane helix</keyword>
<dbReference type="InterPro" id="IPR006034">
    <property type="entry name" value="Asparaginase/glutaminase-like"/>
</dbReference>
<feature type="domain" description="Periplasmic binding protein" evidence="5">
    <location>
        <begin position="36"/>
        <end position="292"/>
    </location>
</feature>
<dbReference type="GO" id="GO:0030246">
    <property type="term" value="F:carbohydrate binding"/>
    <property type="evidence" value="ECO:0007669"/>
    <property type="project" value="UniProtKB-ARBA"/>
</dbReference>
<dbReference type="InterPro" id="IPR025997">
    <property type="entry name" value="SBP_2_dom"/>
</dbReference>
<proteinExistence type="inferred from homology"/>
<feature type="transmembrane region" description="Helical" evidence="4">
    <location>
        <begin position="7"/>
        <end position="26"/>
    </location>
</feature>
<gene>
    <name evidence="6" type="ORF">FYJ79_04360</name>
</gene>
<keyword evidence="4" id="KW-0472">Membrane</keyword>
<evidence type="ECO:0000313" key="7">
    <source>
        <dbReference type="Proteomes" id="UP000442619"/>
    </source>
</evidence>
<keyword evidence="7" id="KW-1185">Reference proteome</keyword>
<evidence type="ECO:0000256" key="1">
    <source>
        <dbReference type="ARBA" id="ARBA00004196"/>
    </source>
</evidence>
<dbReference type="GO" id="GO:0030313">
    <property type="term" value="C:cell envelope"/>
    <property type="evidence" value="ECO:0007669"/>
    <property type="project" value="UniProtKB-SubCell"/>
</dbReference>
<dbReference type="AlphaFoldDB" id="A0A844FT51"/>
<dbReference type="PANTHER" id="PTHR46847">
    <property type="entry name" value="D-ALLOSE-BINDING PERIPLASMIC PROTEIN-RELATED"/>
    <property type="match status" value="1"/>
</dbReference>
<comment type="subcellular location">
    <subcellularLocation>
        <location evidence="1">Cell envelope</location>
    </subcellularLocation>
</comment>
<dbReference type="Gene3D" id="3.40.50.2300">
    <property type="match status" value="2"/>
</dbReference>
<dbReference type="SUPFAM" id="SSF53822">
    <property type="entry name" value="Periplasmic binding protein-like I"/>
    <property type="match status" value="1"/>
</dbReference>
<dbReference type="PIRSF" id="PIRSF001220">
    <property type="entry name" value="L-ASNase_gatD"/>
    <property type="match status" value="1"/>
</dbReference>
<name>A0A844FT51_9FIRM</name>
<sequence>MHIRSKIVWMIIFLSTSLIIYTVYTFSNITERSIVIGTTYMTMNNTFYEAINSEVKKIASQNNCKLVVRDPELDVNKQIRQINAMREEGVNAIIINPVEGNNKHLIEALKKAKQDGIYIVVVDSQLSDSQFVDSTIVSDNYHAGVICAQDLMKRRTQAKVLLLTHNSANSAVDRINGFTNTIKAHPEYQIVDRIDVLGQTEIAMPKVSQYIDEHRNFDVIMSLNDPAALGSLAALEEKHLNRDMLIYSVDGSPNMKKFISDKANHVITAVQSPEGMARQSVHTVLQLIKGKQTKKTIKLNVDQLISKDNINEYNILGWQ</sequence>
<dbReference type="PANTHER" id="PTHR46847:SF1">
    <property type="entry name" value="D-ALLOSE-BINDING PERIPLASMIC PROTEIN-RELATED"/>
    <property type="match status" value="1"/>
</dbReference>
<keyword evidence="4" id="KW-0812">Transmembrane</keyword>
<dbReference type="RefSeq" id="WP_154514840.1">
    <property type="nucleotide sequence ID" value="NZ_VUNM01000006.1"/>
</dbReference>
<dbReference type="Pfam" id="PF13407">
    <property type="entry name" value="Peripla_BP_4"/>
    <property type="match status" value="1"/>
</dbReference>
<comment type="caution">
    <text evidence="6">The sequence shown here is derived from an EMBL/GenBank/DDBJ whole genome shotgun (WGS) entry which is preliminary data.</text>
</comment>
<comment type="similarity">
    <text evidence="2">Belongs to the bacterial solute-binding protein 2 family.</text>
</comment>